<comment type="catalytic activity">
    <reaction evidence="1">
        <text>Release of a C-terminal amino acid with broad specificity, except for -Pro.</text>
        <dbReference type="EC" id="3.4.17.19"/>
    </reaction>
</comment>
<dbReference type="GO" id="GO:0046872">
    <property type="term" value="F:metal ion binding"/>
    <property type="evidence" value="ECO:0007669"/>
    <property type="project" value="UniProtKB-KW"/>
</dbReference>
<comment type="cofactor">
    <cofactor evidence="2">
        <name>Zn(2+)</name>
        <dbReference type="ChEBI" id="CHEBI:29105"/>
    </cofactor>
    <text evidence="2">Binds 1 zinc ion per subunit.</text>
</comment>
<sequence length="501" mass="55621">MPAPVDALRDALAPIEDLKSAAAVLSWDQETFMPDGAAEARAQQLSTLKTMAHERFVTDEIGALLDKAETAVEQGEATDMQADLVRVVRRDYDRARKLPSDLVSALSQAASRGQTAWKQARANDDFDHFAPHLEELVDLTIQKAEALGYENERYDALLDEYEPGLPTSAVVDTFADLREQLVPLVDAIAEQPAPDDAMLHGAFPVDKQKAFGEAVITDFGYDFDCGRQDISAHPFTTSFDVTDVRLTTRFDAQFLPSGLFSTLHEAGHGLYEQGVAPDLARTPLAEGASLGIHESQSRFYENVIGRSRPFWQHYYPALQDTFPDALRNVALDDFYRAINRSEPSLIRVEADEVTYNLHVMLRFELERALVQEDLAVQDLPAAWNDRMDTYLGITPDSDANGVLQDVHWSFGAIGYFPTYALGTLMSAQIANAMRKDLPDLDAQIAAGEFAPVLDWLRTHIHRYGRRLDAPDLLEQATGQSLQADAWLGAMRTKYGAIYPGL</sequence>
<dbReference type="RefSeq" id="WP_098061602.1">
    <property type="nucleotide sequence ID" value="NZ_PDEP01000004.1"/>
</dbReference>
<dbReference type="Proteomes" id="UP000221024">
    <property type="component" value="Unassembled WGS sequence"/>
</dbReference>
<keyword evidence="1" id="KW-0378">Hydrolase</keyword>
<evidence type="ECO:0000256" key="2">
    <source>
        <dbReference type="PIRSR" id="PIRSR006615-1"/>
    </source>
</evidence>
<dbReference type="PIRSF" id="PIRSF006615">
    <property type="entry name" value="Zn_crbxpep_Taq"/>
    <property type="match status" value="1"/>
</dbReference>
<keyword evidence="1 2" id="KW-0479">Metal-binding</keyword>
<dbReference type="Pfam" id="PF02074">
    <property type="entry name" value="Peptidase_M32"/>
    <property type="match status" value="1"/>
</dbReference>
<comment type="similarity">
    <text evidence="1">Belongs to the peptidase M32 family.</text>
</comment>
<feature type="active site" description="Proton donor/acceptor" evidence="3">
    <location>
        <position position="265"/>
    </location>
</feature>
<evidence type="ECO:0000313" key="4">
    <source>
        <dbReference type="EMBL" id="PEN07880.1"/>
    </source>
</evidence>
<reference evidence="4 5" key="1">
    <citation type="submission" date="2017-10" db="EMBL/GenBank/DDBJ databases">
        <title>Draft genome of Longimonas halophila.</title>
        <authorList>
            <person name="Goh K.M."/>
            <person name="Shamsir M.S."/>
            <person name="Lim S.W."/>
        </authorList>
    </citation>
    <scope>NUCLEOTIDE SEQUENCE [LARGE SCALE GENOMIC DNA]</scope>
    <source>
        <strain evidence="4 5">KCTC 42399</strain>
    </source>
</reference>
<evidence type="ECO:0000313" key="5">
    <source>
        <dbReference type="Proteomes" id="UP000221024"/>
    </source>
</evidence>
<dbReference type="EC" id="3.4.17.19" evidence="1"/>
<evidence type="ECO:0000256" key="1">
    <source>
        <dbReference type="PIRNR" id="PIRNR006615"/>
    </source>
</evidence>
<keyword evidence="2" id="KW-0862">Zinc</keyword>
<accession>A0A2H3NMI1</accession>
<dbReference type="CDD" id="cd06460">
    <property type="entry name" value="M32_Taq"/>
    <property type="match status" value="1"/>
</dbReference>
<dbReference type="SUPFAM" id="SSF55486">
    <property type="entry name" value="Metalloproteases ('zincins'), catalytic domain"/>
    <property type="match status" value="1"/>
</dbReference>
<organism evidence="4 5">
    <name type="scientific">Longimonas halophila</name>
    <dbReference type="NCBI Taxonomy" id="1469170"/>
    <lineage>
        <taxon>Bacteria</taxon>
        <taxon>Pseudomonadati</taxon>
        <taxon>Rhodothermota</taxon>
        <taxon>Rhodothermia</taxon>
        <taxon>Rhodothermales</taxon>
        <taxon>Salisaetaceae</taxon>
        <taxon>Longimonas</taxon>
    </lineage>
</organism>
<dbReference type="AlphaFoldDB" id="A0A2H3NMI1"/>
<gene>
    <name evidence="4" type="ORF">CRI93_05385</name>
</gene>
<dbReference type="EMBL" id="PDEP01000004">
    <property type="protein sequence ID" value="PEN07880.1"/>
    <property type="molecule type" value="Genomic_DNA"/>
</dbReference>
<feature type="binding site" evidence="2">
    <location>
        <position position="264"/>
    </location>
    <ligand>
        <name>Zn(2+)</name>
        <dbReference type="ChEBI" id="CHEBI:29105"/>
        <note>catalytic</note>
    </ligand>
</feature>
<dbReference type="PANTHER" id="PTHR34217">
    <property type="entry name" value="METAL-DEPENDENT CARBOXYPEPTIDASE"/>
    <property type="match status" value="1"/>
</dbReference>
<dbReference type="InterPro" id="IPR001333">
    <property type="entry name" value="Peptidase_M32_Taq"/>
</dbReference>
<proteinExistence type="inferred from homology"/>
<keyword evidence="1 4" id="KW-0121">Carboxypeptidase</keyword>
<dbReference type="PRINTS" id="PR00998">
    <property type="entry name" value="CRBOXYPTASET"/>
</dbReference>
<keyword evidence="1" id="KW-0645">Protease</keyword>
<dbReference type="PROSITE" id="PS52034">
    <property type="entry name" value="PEPTIDASE_M32"/>
    <property type="match status" value="1"/>
</dbReference>
<keyword evidence="5" id="KW-1185">Reference proteome</keyword>
<protein>
    <recommendedName>
        <fullName evidence="1">Metal-dependent carboxypeptidase</fullName>
        <ecNumber evidence="1">3.4.17.19</ecNumber>
    </recommendedName>
</protein>
<name>A0A2H3NMI1_9BACT</name>
<comment type="function">
    <text evidence="1">Broad specificity carboxypetidase that releases amino acids sequentially from the C-terminus, including neutral, aromatic, polar and basic residues.</text>
</comment>
<feature type="binding site" evidence="2">
    <location>
        <position position="268"/>
    </location>
    <ligand>
        <name>Zn(2+)</name>
        <dbReference type="ChEBI" id="CHEBI:29105"/>
        <note>catalytic</note>
    </ligand>
</feature>
<dbReference type="GO" id="GO:0004181">
    <property type="term" value="F:metallocarboxypeptidase activity"/>
    <property type="evidence" value="ECO:0007669"/>
    <property type="project" value="UniProtKB-UniRule"/>
</dbReference>
<dbReference type="OrthoDB" id="9772308at2"/>
<dbReference type="Gene3D" id="1.10.1370.30">
    <property type="match status" value="1"/>
</dbReference>
<dbReference type="GO" id="GO:0006508">
    <property type="term" value="P:proteolysis"/>
    <property type="evidence" value="ECO:0007669"/>
    <property type="project" value="UniProtKB-UniRule"/>
</dbReference>
<dbReference type="PANTHER" id="PTHR34217:SF1">
    <property type="entry name" value="CARBOXYPEPTIDASE 1"/>
    <property type="match status" value="1"/>
</dbReference>
<keyword evidence="1" id="KW-0482">Metalloprotease</keyword>
<feature type="binding site" evidence="2">
    <location>
        <position position="294"/>
    </location>
    <ligand>
        <name>Zn(2+)</name>
        <dbReference type="ChEBI" id="CHEBI:29105"/>
        <note>catalytic</note>
    </ligand>
</feature>
<comment type="caution">
    <text evidence="4">The sequence shown here is derived from an EMBL/GenBank/DDBJ whole genome shotgun (WGS) entry which is preliminary data.</text>
</comment>
<evidence type="ECO:0000256" key="3">
    <source>
        <dbReference type="PIRSR" id="PIRSR006615-2"/>
    </source>
</evidence>